<dbReference type="EMBL" id="BARS01030951">
    <property type="protein sequence ID" value="GAG27114.1"/>
    <property type="molecule type" value="Genomic_DNA"/>
</dbReference>
<proteinExistence type="predicted"/>
<protein>
    <submittedName>
        <fullName evidence="1">Uncharacterized protein</fullName>
    </submittedName>
</protein>
<accession>X0W844</accession>
<gene>
    <name evidence="1" type="ORF">S01H1_48206</name>
</gene>
<dbReference type="AlphaFoldDB" id="X0W844"/>
<comment type="caution">
    <text evidence="1">The sequence shown here is derived from an EMBL/GenBank/DDBJ whole genome shotgun (WGS) entry which is preliminary data.</text>
</comment>
<sequence>MKKIVTRKGIAVGIILVFIGVFILPSTGENIVITNNTNKDINISKENNPGNPQMFKH</sequence>
<organism evidence="1">
    <name type="scientific">marine sediment metagenome</name>
    <dbReference type="NCBI Taxonomy" id="412755"/>
    <lineage>
        <taxon>unclassified sequences</taxon>
        <taxon>metagenomes</taxon>
        <taxon>ecological metagenomes</taxon>
    </lineage>
</organism>
<reference evidence="1" key="1">
    <citation type="journal article" date="2014" name="Front. Microbiol.">
        <title>High frequency of phylogenetically diverse reductive dehalogenase-homologous genes in deep subseafloor sedimentary metagenomes.</title>
        <authorList>
            <person name="Kawai M."/>
            <person name="Futagami T."/>
            <person name="Toyoda A."/>
            <person name="Takaki Y."/>
            <person name="Nishi S."/>
            <person name="Hori S."/>
            <person name="Arai W."/>
            <person name="Tsubouchi T."/>
            <person name="Morono Y."/>
            <person name="Uchiyama I."/>
            <person name="Ito T."/>
            <person name="Fujiyama A."/>
            <person name="Inagaki F."/>
            <person name="Takami H."/>
        </authorList>
    </citation>
    <scope>NUCLEOTIDE SEQUENCE</scope>
    <source>
        <strain evidence="1">Expedition CK06-06</strain>
    </source>
</reference>
<evidence type="ECO:0000313" key="1">
    <source>
        <dbReference type="EMBL" id="GAG27114.1"/>
    </source>
</evidence>
<name>X0W844_9ZZZZ</name>